<dbReference type="HOGENOM" id="CLU_009579_24_7_1"/>
<evidence type="ECO:0000256" key="2">
    <source>
        <dbReference type="ARBA" id="ARBA00022692"/>
    </source>
</evidence>
<feature type="transmembrane region" description="Helical" evidence="5">
    <location>
        <begin position="67"/>
        <end position="87"/>
    </location>
</feature>
<dbReference type="InterPro" id="IPR000276">
    <property type="entry name" value="GPCR_Rhodpsn"/>
</dbReference>
<evidence type="ECO:0000313" key="8">
    <source>
        <dbReference type="EnsemblMetazoa" id="CapteP210200"/>
    </source>
</evidence>
<evidence type="ECO:0000256" key="1">
    <source>
        <dbReference type="ARBA" id="ARBA00004370"/>
    </source>
</evidence>
<accession>R7TVA9</accession>
<dbReference type="InterPro" id="IPR052954">
    <property type="entry name" value="GPCR-Ligand_Int"/>
</dbReference>
<evidence type="ECO:0000256" key="3">
    <source>
        <dbReference type="ARBA" id="ARBA00022989"/>
    </source>
</evidence>
<keyword evidence="3 5" id="KW-1133">Transmembrane helix</keyword>
<keyword evidence="4 5" id="KW-0472">Membrane</keyword>
<dbReference type="PANTHER" id="PTHR46641">
    <property type="entry name" value="FMRFAMIDE RECEPTOR-RELATED"/>
    <property type="match status" value="1"/>
</dbReference>
<organism evidence="7">
    <name type="scientific">Capitella teleta</name>
    <name type="common">Polychaete worm</name>
    <dbReference type="NCBI Taxonomy" id="283909"/>
    <lineage>
        <taxon>Eukaryota</taxon>
        <taxon>Metazoa</taxon>
        <taxon>Spiralia</taxon>
        <taxon>Lophotrochozoa</taxon>
        <taxon>Annelida</taxon>
        <taxon>Polychaeta</taxon>
        <taxon>Sedentaria</taxon>
        <taxon>Scolecida</taxon>
        <taxon>Capitellidae</taxon>
        <taxon>Capitella</taxon>
    </lineage>
</organism>
<evidence type="ECO:0000256" key="4">
    <source>
        <dbReference type="ARBA" id="ARBA00023136"/>
    </source>
</evidence>
<dbReference type="Gene3D" id="1.20.1070.10">
    <property type="entry name" value="Rhodopsin 7-helix transmembrane proteins"/>
    <property type="match status" value="1"/>
</dbReference>
<dbReference type="AlphaFoldDB" id="R7TVA9"/>
<feature type="transmembrane region" description="Helical" evidence="5">
    <location>
        <begin position="147"/>
        <end position="169"/>
    </location>
</feature>
<feature type="transmembrane region" description="Helical" evidence="5">
    <location>
        <begin position="316"/>
        <end position="335"/>
    </location>
</feature>
<dbReference type="SUPFAM" id="SSF81321">
    <property type="entry name" value="Family A G protein-coupled receptor-like"/>
    <property type="match status" value="1"/>
</dbReference>
<evidence type="ECO:0000313" key="9">
    <source>
        <dbReference type="Proteomes" id="UP000014760"/>
    </source>
</evidence>
<dbReference type="InterPro" id="IPR017452">
    <property type="entry name" value="GPCR_Rhodpsn_7TM"/>
</dbReference>
<dbReference type="OMA" id="EWDYIRF"/>
<feature type="transmembrane region" description="Helical" evidence="5">
    <location>
        <begin position="107"/>
        <end position="126"/>
    </location>
</feature>
<dbReference type="EnsemblMetazoa" id="CapteT210200">
    <property type="protein sequence ID" value="CapteP210200"/>
    <property type="gene ID" value="CapteG210200"/>
</dbReference>
<feature type="transmembrane region" description="Helical" evidence="5">
    <location>
        <begin position="199"/>
        <end position="222"/>
    </location>
</feature>
<name>R7TVA9_CAPTE</name>
<dbReference type="OrthoDB" id="10011262at2759"/>
<keyword evidence="2 5" id="KW-0812">Transmembrane</keyword>
<sequence length="395" mass="45453">MAIPLNDSSMMIWANASHQRPDDWIAVTRNVCEKGLVLPFICFGLFGNLFTFIVLCRYPQKTTTQVLLQGIVVTDWLSLFSTLLLRTLRQVVPGYSQTAFFLHGFRWLYPCVYIFRFAAAWLTVLLTRDRFIAVQYPLAAQRLCTLYRTYLLMCVMLACTLIFSLPRFFEMHVIDSSVGLQIRSTDLLTHRGYTLGYRIVAYLLFMYLIPMLFMIVLNTGLLSSLRRANRRRQHLVQTPLDGSADRHSVLSRLSKVQRSSQRSQQNTSTTTIVITIVFICAICNCTAMVAHFLWSVETSFLEFQNLKNLRRVISTLSNMLVTLNCAINFVIYCLCSRNFRRISLETFLRMHKCMVSERPPTFSSTRPLSNTLPMRLMSYDGDVVHSGLASDQKEN</sequence>
<dbReference type="CDD" id="cd14978">
    <property type="entry name" value="7tmA_FMRFamide_R-like"/>
    <property type="match status" value="1"/>
</dbReference>
<dbReference type="PRINTS" id="PR00237">
    <property type="entry name" value="GPCRRHODOPSN"/>
</dbReference>
<protein>
    <recommendedName>
        <fullName evidence="6">G-protein coupled receptors family 1 profile domain-containing protein</fullName>
    </recommendedName>
</protein>
<dbReference type="Pfam" id="PF00001">
    <property type="entry name" value="7tm_1"/>
    <property type="match status" value="1"/>
</dbReference>
<comment type="subcellular location">
    <subcellularLocation>
        <location evidence="1">Membrane</location>
    </subcellularLocation>
</comment>
<dbReference type="PROSITE" id="PS50262">
    <property type="entry name" value="G_PROTEIN_RECEP_F1_2"/>
    <property type="match status" value="1"/>
</dbReference>
<reference evidence="8" key="3">
    <citation type="submission" date="2015-06" db="UniProtKB">
        <authorList>
            <consortium name="EnsemblMetazoa"/>
        </authorList>
    </citation>
    <scope>IDENTIFICATION</scope>
</reference>
<gene>
    <name evidence="7" type="ORF">CAPTEDRAFT_210200</name>
</gene>
<dbReference type="EMBL" id="AMQN01002151">
    <property type="status" value="NOT_ANNOTATED_CDS"/>
    <property type="molecule type" value="Genomic_DNA"/>
</dbReference>
<dbReference type="GO" id="GO:0004930">
    <property type="term" value="F:G protein-coupled receptor activity"/>
    <property type="evidence" value="ECO:0007669"/>
    <property type="project" value="InterPro"/>
</dbReference>
<feature type="domain" description="G-protein coupled receptors family 1 profile" evidence="6">
    <location>
        <begin position="47"/>
        <end position="332"/>
    </location>
</feature>
<proteinExistence type="predicted"/>
<dbReference type="GO" id="GO:0016020">
    <property type="term" value="C:membrane"/>
    <property type="evidence" value="ECO:0007669"/>
    <property type="project" value="UniProtKB-SubCell"/>
</dbReference>
<evidence type="ECO:0000259" key="6">
    <source>
        <dbReference type="PROSITE" id="PS50262"/>
    </source>
</evidence>
<feature type="transmembrane region" description="Helical" evidence="5">
    <location>
        <begin position="36"/>
        <end position="55"/>
    </location>
</feature>
<dbReference type="PANTHER" id="PTHR46641:SF25">
    <property type="entry name" value="CNMAMIDE RECEPTOR-RELATED"/>
    <property type="match status" value="1"/>
</dbReference>
<keyword evidence="9" id="KW-1185">Reference proteome</keyword>
<dbReference type="Proteomes" id="UP000014760">
    <property type="component" value="Unassembled WGS sequence"/>
</dbReference>
<reference evidence="7 9" key="2">
    <citation type="journal article" date="2013" name="Nature">
        <title>Insights into bilaterian evolution from three spiralian genomes.</title>
        <authorList>
            <person name="Simakov O."/>
            <person name="Marletaz F."/>
            <person name="Cho S.J."/>
            <person name="Edsinger-Gonzales E."/>
            <person name="Havlak P."/>
            <person name="Hellsten U."/>
            <person name="Kuo D.H."/>
            <person name="Larsson T."/>
            <person name="Lv J."/>
            <person name="Arendt D."/>
            <person name="Savage R."/>
            <person name="Osoegawa K."/>
            <person name="de Jong P."/>
            <person name="Grimwood J."/>
            <person name="Chapman J.A."/>
            <person name="Shapiro H."/>
            <person name="Aerts A."/>
            <person name="Otillar R.P."/>
            <person name="Terry A.Y."/>
            <person name="Boore J.L."/>
            <person name="Grigoriev I.V."/>
            <person name="Lindberg D.R."/>
            <person name="Seaver E.C."/>
            <person name="Weisblat D.A."/>
            <person name="Putnam N.H."/>
            <person name="Rokhsar D.S."/>
        </authorList>
    </citation>
    <scope>NUCLEOTIDE SEQUENCE</scope>
    <source>
        <strain evidence="7 9">I ESC-2004</strain>
    </source>
</reference>
<evidence type="ECO:0000256" key="5">
    <source>
        <dbReference type="SAM" id="Phobius"/>
    </source>
</evidence>
<feature type="transmembrane region" description="Helical" evidence="5">
    <location>
        <begin position="272"/>
        <end position="296"/>
    </location>
</feature>
<evidence type="ECO:0000313" key="7">
    <source>
        <dbReference type="EMBL" id="ELT97798.1"/>
    </source>
</evidence>
<dbReference type="STRING" id="283909.R7TVA9"/>
<reference evidence="9" key="1">
    <citation type="submission" date="2012-12" db="EMBL/GenBank/DDBJ databases">
        <authorList>
            <person name="Hellsten U."/>
            <person name="Grimwood J."/>
            <person name="Chapman J.A."/>
            <person name="Shapiro H."/>
            <person name="Aerts A."/>
            <person name="Otillar R.P."/>
            <person name="Terry A.Y."/>
            <person name="Boore J.L."/>
            <person name="Simakov O."/>
            <person name="Marletaz F."/>
            <person name="Cho S.-J."/>
            <person name="Edsinger-Gonzales E."/>
            <person name="Havlak P."/>
            <person name="Kuo D.-H."/>
            <person name="Larsson T."/>
            <person name="Lv J."/>
            <person name="Arendt D."/>
            <person name="Savage R."/>
            <person name="Osoegawa K."/>
            <person name="de Jong P."/>
            <person name="Lindberg D.R."/>
            <person name="Seaver E.C."/>
            <person name="Weisblat D.A."/>
            <person name="Putnam N.H."/>
            <person name="Grigoriev I.V."/>
            <person name="Rokhsar D.S."/>
        </authorList>
    </citation>
    <scope>NUCLEOTIDE SEQUENCE</scope>
    <source>
        <strain evidence="9">I ESC-2004</strain>
    </source>
</reference>
<dbReference type="EMBL" id="KB308479">
    <property type="protein sequence ID" value="ELT97798.1"/>
    <property type="molecule type" value="Genomic_DNA"/>
</dbReference>